<keyword evidence="2" id="KW-1185">Reference proteome</keyword>
<evidence type="ECO:0000313" key="2">
    <source>
        <dbReference type="Proteomes" id="UP001203665"/>
    </source>
</evidence>
<sequence length="57" mass="6840">MDKHLSIDVLRVAYRQALLEDHNQDFIQLLREELLKKEAHSSDKTLIHVEQLMENRK</sequence>
<evidence type="ECO:0000313" key="1">
    <source>
        <dbReference type="EMBL" id="MCM2674353.1"/>
    </source>
</evidence>
<dbReference type="Pfam" id="PF08970">
    <property type="entry name" value="Sda"/>
    <property type="match status" value="1"/>
</dbReference>
<gene>
    <name evidence="1" type="primary">sda</name>
    <name evidence="1" type="ORF">NDM98_01705</name>
</gene>
<reference evidence="1" key="1">
    <citation type="submission" date="2022-06" db="EMBL/GenBank/DDBJ databases">
        <title>Alkalicoccobacillus porphyridii sp. nov., isolated from a marine red alga, Porphyridium purpureum and reclassification of Shouchella plakortidis and Shouchella gibsonii as Alkalicoccobacillus plakortidis comb. nov. and Alkalicoccobacillus gibsonii comb. nov.</title>
        <authorList>
            <person name="Kim K.H."/>
            <person name="Lee J.K."/>
            <person name="Han D.M."/>
            <person name="Baek J.H."/>
            <person name="Jeon C.O."/>
        </authorList>
    </citation>
    <scope>NUCLEOTIDE SEQUENCE</scope>
    <source>
        <strain evidence="1">DSM 19153</strain>
    </source>
</reference>
<comment type="caution">
    <text evidence="1">The sequence shown here is derived from an EMBL/GenBank/DDBJ whole genome shotgun (WGS) entry which is preliminary data.</text>
</comment>
<accession>A0ABT0XG79</accession>
<dbReference type="InterPro" id="IPR015064">
    <property type="entry name" value="Sda"/>
</dbReference>
<dbReference type="Proteomes" id="UP001203665">
    <property type="component" value="Unassembled WGS sequence"/>
</dbReference>
<keyword evidence="1" id="KW-0649">Protein kinase inhibitor</keyword>
<proteinExistence type="predicted"/>
<organism evidence="1 2">
    <name type="scientific">Alkalicoccobacillus plakortidis</name>
    <dbReference type="NCBI Taxonomy" id="444060"/>
    <lineage>
        <taxon>Bacteria</taxon>
        <taxon>Bacillati</taxon>
        <taxon>Bacillota</taxon>
        <taxon>Bacilli</taxon>
        <taxon>Bacillales</taxon>
        <taxon>Bacillaceae</taxon>
        <taxon>Alkalicoccobacillus</taxon>
    </lineage>
</organism>
<dbReference type="GO" id="GO:0004860">
    <property type="term" value="F:protein kinase inhibitor activity"/>
    <property type="evidence" value="ECO:0007669"/>
    <property type="project" value="UniProtKB-KW"/>
</dbReference>
<dbReference type="EMBL" id="JAMQJY010000001">
    <property type="protein sequence ID" value="MCM2674353.1"/>
    <property type="molecule type" value="Genomic_DNA"/>
</dbReference>
<protein>
    <submittedName>
        <fullName evidence="1">Sporulation histidine kinase inhibitor Sda</fullName>
    </submittedName>
</protein>
<name>A0ABT0XG79_9BACI</name>
<dbReference type="RefSeq" id="WP_251603891.1">
    <property type="nucleotide sequence ID" value="NZ_JAMQJY010000001.1"/>
</dbReference>